<organism evidence="9 10">
    <name type="scientific">Caerostris extrusa</name>
    <name type="common">Bark spider</name>
    <name type="synonym">Caerostris bankana</name>
    <dbReference type="NCBI Taxonomy" id="172846"/>
    <lineage>
        <taxon>Eukaryota</taxon>
        <taxon>Metazoa</taxon>
        <taxon>Ecdysozoa</taxon>
        <taxon>Arthropoda</taxon>
        <taxon>Chelicerata</taxon>
        <taxon>Arachnida</taxon>
        <taxon>Araneae</taxon>
        <taxon>Araneomorphae</taxon>
        <taxon>Entelegynae</taxon>
        <taxon>Araneoidea</taxon>
        <taxon>Araneidae</taxon>
        <taxon>Caerostris</taxon>
    </lineage>
</organism>
<evidence type="ECO:0000256" key="4">
    <source>
        <dbReference type="ARBA" id="ARBA00022771"/>
    </source>
</evidence>
<name>A0AAV4XXW8_CAEEX</name>
<reference evidence="9 10" key="1">
    <citation type="submission" date="2021-06" db="EMBL/GenBank/DDBJ databases">
        <title>Caerostris extrusa draft genome.</title>
        <authorList>
            <person name="Kono N."/>
            <person name="Arakawa K."/>
        </authorList>
    </citation>
    <scope>NUCLEOTIDE SEQUENCE [LARGE SCALE GENOMIC DNA]</scope>
</reference>
<dbReference type="GO" id="GO:0000978">
    <property type="term" value="F:RNA polymerase II cis-regulatory region sequence-specific DNA binding"/>
    <property type="evidence" value="ECO:0007669"/>
    <property type="project" value="TreeGrafter"/>
</dbReference>
<evidence type="ECO:0000256" key="3">
    <source>
        <dbReference type="ARBA" id="ARBA00022737"/>
    </source>
</evidence>
<feature type="domain" description="C2H2-type" evidence="8">
    <location>
        <begin position="114"/>
        <end position="141"/>
    </location>
</feature>
<evidence type="ECO:0000256" key="7">
    <source>
        <dbReference type="PROSITE-ProRule" id="PRU00042"/>
    </source>
</evidence>
<evidence type="ECO:0000256" key="5">
    <source>
        <dbReference type="ARBA" id="ARBA00022833"/>
    </source>
</evidence>
<keyword evidence="6" id="KW-0539">Nucleus</keyword>
<dbReference type="AlphaFoldDB" id="A0AAV4XXW8"/>
<dbReference type="EMBL" id="BPLR01018483">
    <property type="protein sequence ID" value="GIZ00016.1"/>
    <property type="molecule type" value="Genomic_DNA"/>
</dbReference>
<dbReference type="PANTHER" id="PTHR23235">
    <property type="entry name" value="KRUEPPEL-LIKE TRANSCRIPTION FACTOR"/>
    <property type="match status" value="1"/>
</dbReference>
<dbReference type="PROSITE" id="PS50157">
    <property type="entry name" value="ZINC_FINGER_C2H2_2"/>
    <property type="match status" value="2"/>
</dbReference>
<dbReference type="SMART" id="SM00355">
    <property type="entry name" value="ZnF_C2H2"/>
    <property type="match status" value="2"/>
</dbReference>
<keyword evidence="3" id="KW-0677">Repeat</keyword>
<evidence type="ECO:0000256" key="6">
    <source>
        <dbReference type="ARBA" id="ARBA00023242"/>
    </source>
</evidence>
<accession>A0AAV4XXW8</accession>
<dbReference type="GO" id="GO:0008270">
    <property type="term" value="F:zinc ion binding"/>
    <property type="evidence" value="ECO:0007669"/>
    <property type="project" value="UniProtKB-KW"/>
</dbReference>
<evidence type="ECO:0000256" key="2">
    <source>
        <dbReference type="ARBA" id="ARBA00022723"/>
    </source>
</evidence>
<dbReference type="Gene3D" id="3.30.160.60">
    <property type="entry name" value="Classic Zinc Finger"/>
    <property type="match status" value="2"/>
</dbReference>
<sequence>MKPKASFTFIPPPQTALPSLVQVSLNSSPQYRLGSLTRFVRNGSNTTGRRKEKCSYLGSFTERDLPAQVGYAAPCKEIHRGEVKPHQCQQCLKSFSSNHQLTQHIRIHTGEKPYKCSYCDRRFKQLSHVQQHTRLHTEINRPSIRLAMGHLLISKFMADGRFGQLTFYLVVLFHSK</sequence>
<dbReference type="GO" id="GO:0000981">
    <property type="term" value="F:DNA-binding transcription factor activity, RNA polymerase II-specific"/>
    <property type="evidence" value="ECO:0007669"/>
    <property type="project" value="TreeGrafter"/>
</dbReference>
<proteinExistence type="predicted"/>
<dbReference type="GO" id="GO:0005634">
    <property type="term" value="C:nucleus"/>
    <property type="evidence" value="ECO:0007669"/>
    <property type="project" value="UniProtKB-SubCell"/>
</dbReference>
<evidence type="ECO:0000259" key="8">
    <source>
        <dbReference type="PROSITE" id="PS50157"/>
    </source>
</evidence>
<keyword evidence="5" id="KW-0862">Zinc</keyword>
<dbReference type="Pfam" id="PF00096">
    <property type="entry name" value="zf-C2H2"/>
    <property type="match status" value="2"/>
</dbReference>
<keyword evidence="4 7" id="KW-0863">Zinc-finger</keyword>
<comment type="subcellular location">
    <subcellularLocation>
        <location evidence="1">Nucleus</location>
    </subcellularLocation>
</comment>
<dbReference type="Proteomes" id="UP001054945">
    <property type="component" value="Unassembled WGS sequence"/>
</dbReference>
<dbReference type="SUPFAM" id="SSF57667">
    <property type="entry name" value="beta-beta-alpha zinc fingers"/>
    <property type="match status" value="1"/>
</dbReference>
<evidence type="ECO:0000313" key="9">
    <source>
        <dbReference type="EMBL" id="GIZ00016.1"/>
    </source>
</evidence>
<dbReference type="PANTHER" id="PTHR23235:SF142">
    <property type="entry name" value="ZINC FINGER PROTEIN 384"/>
    <property type="match status" value="1"/>
</dbReference>
<evidence type="ECO:0000256" key="1">
    <source>
        <dbReference type="ARBA" id="ARBA00004123"/>
    </source>
</evidence>
<dbReference type="FunFam" id="3.30.160.60:FF:001498">
    <property type="entry name" value="Zinc finger protein 404"/>
    <property type="match status" value="1"/>
</dbReference>
<dbReference type="InterPro" id="IPR013087">
    <property type="entry name" value="Znf_C2H2_type"/>
</dbReference>
<dbReference type="InterPro" id="IPR036236">
    <property type="entry name" value="Znf_C2H2_sf"/>
</dbReference>
<dbReference type="FunFam" id="3.30.160.60:FF:000433">
    <property type="entry name" value="zinc finger protein 384 isoform X1"/>
    <property type="match status" value="1"/>
</dbReference>
<gene>
    <name evidence="9" type="ORF">CEXT_38691</name>
</gene>
<keyword evidence="10" id="KW-1185">Reference proteome</keyword>
<protein>
    <recommendedName>
        <fullName evidence="8">C2H2-type domain-containing protein</fullName>
    </recommendedName>
</protein>
<feature type="domain" description="C2H2-type" evidence="8">
    <location>
        <begin position="86"/>
        <end position="113"/>
    </location>
</feature>
<evidence type="ECO:0000313" key="10">
    <source>
        <dbReference type="Proteomes" id="UP001054945"/>
    </source>
</evidence>
<keyword evidence="2" id="KW-0479">Metal-binding</keyword>
<comment type="caution">
    <text evidence="9">The sequence shown here is derived from an EMBL/GenBank/DDBJ whole genome shotgun (WGS) entry which is preliminary data.</text>
</comment>
<dbReference type="PROSITE" id="PS00028">
    <property type="entry name" value="ZINC_FINGER_C2H2_1"/>
    <property type="match status" value="2"/>
</dbReference>